<dbReference type="InterPro" id="IPR027417">
    <property type="entry name" value="P-loop_NTPase"/>
</dbReference>
<dbReference type="GO" id="GO:0006298">
    <property type="term" value="P:mismatch repair"/>
    <property type="evidence" value="ECO:0007669"/>
    <property type="project" value="InterPro"/>
</dbReference>
<dbReference type="Pfam" id="PF05192">
    <property type="entry name" value="MutS_III"/>
    <property type="match status" value="1"/>
</dbReference>
<evidence type="ECO:0000313" key="12">
    <source>
        <dbReference type="EMBL" id="KAF2405477.1"/>
    </source>
</evidence>
<keyword evidence="3" id="KW-0547">Nucleotide-binding</keyword>
<feature type="domain" description="DNA mismatch repair proteins mutS family" evidence="11">
    <location>
        <begin position="656"/>
        <end position="672"/>
    </location>
</feature>
<dbReference type="InterPro" id="IPR000432">
    <property type="entry name" value="DNA_mismatch_repair_MutS_C"/>
</dbReference>
<dbReference type="Gene3D" id="3.40.50.300">
    <property type="entry name" value="P-loop containing nucleotide triphosphate hydrolases"/>
    <property type="match status" value="1"/>
</dbReference>
<dbReference type="EMBL" id="ML996687">
    <property type="protein sequence ID" value="KAF2405477.1"/>
    <property type="molecule type" value="Genomic_DNA"/>
</dbReference>
<dbReference type="InterPro" id="IPR011184">
    <property type="entry name" value="DNA_mismatch_repair_Msh2"/>
</dbReference>
<feature type="compositionally biased region" description="Low complexity" evidence="10">
    <location>
        <begin position="1"/>
        <end position="32"/>
    </location>
</feature>
<dbReference type="Pfam" id="PF00488">
    <property type="entry name" value="MutS_V"/>
    <property type="match status" value="1"/>
</dbReference>
<dbReference type="Gene3D" id="1.10.1420.10">
    <property type="match status" value="2"/>
</dbReference>
<comment type="subunit">
    <text evidence="7">Heterodimer consisting of MSH2-MSH3 (MutS beta). Forms a ternary complex with MutL alpha (MLH1-PMS1).</text>
</comment>
<keyword evidence="4" id="KW-0067">ATP-binding</keyword>
<dbReference type="PANTHER" id="PTHR11361:SF21">
    <property type="entry name" value="MUTS PROTEIN HOMOLOG 4"/>
    <property type="match status" value="1"/>
</dbReference>
<dbReference type="Gene3D" id="3.30.420.110">
    <property type="entry name" value="MutS, connector domain"/>
    <property type="match status" value="1"/>
</dbReference>
<comment type="similarity">
    <text evidence="1">Belongs to the DNA mismatch repair MutS family. MSH3 subfamily.</text>
</comment>
<dbReference type="InterPro" id="IPR007861">
    <property type="entry name" value="DNA_mismatch_repair_MutS_clamp"/>
</dbReference>
<dbReference type="Proteomes" id="UP000799640">
    <property type="component" value="Unassembled WGS sequence"/>
</dbReference>
<dbReference type="PIRSF" id="PIRSF005813">
    <property type="entry name" value="MSH2"/>
    <property type="match status" value="1"/>
</dbReference>
<dbReference type="SMART" id="SM00534">
    <property type="entry name" value="MUTSac"/>
    <property type="match status" value="1"/>
</dbReference>
<dbReference type="GO" id="GO:0007131">
    <property type="term" value="P:reciprocal meiotic recombination"/>
    <property type="evidence" value="ECO:0007669"/>
    <property type="project" value="TreeGrafter"/>
</dbReference>
<reference evidence="12" key="1">
    <citation type="journal article" date="2020" name="Stud. Mycol.">
        <title>101 Dothideomycetes genomes: a test case for predicting lifestyles and emergence of pathogens.</title>
        <authorList>
            <person name="Haridas S."/>
            <person name="Albert R."/>
            <person name="Binder M."/>
            <person name="Bloem J."/>
            <person name="Labutti K."/>
            <person name="Salamov A."/>
            <person name="Andreopoulos B."/>
            <person name="Baker S."/>
            <person name="Barry K."/>
            <person name="Bills G."/>
            <person name="Bluhm B."/>
            <person name="Cannon C."/>
            <person name="Castanera R."/>
            <person name="Culley D."/>
            <person name="Daum C."/>
            <person name="Ezra D."/>
            <person name="Gonzalez J."/>
            <person name="Henrissat B."/>
            <person name="Kuo A."/>
            <person name="Liang C."/>
            <person name="Lipzen A."/>
            <person name="Lutzoni F."/>
            <person name="Magnuson J."/>
            <person name="Mondo S."/>
            <person name="Nolan M."/>
            <person name="Ohm R."/>
            <person name="Pangilinan J."/>
            <person name="Park H.-J."/>
            <person name="Ramirez L."/>
            <person name="Alfaro M."/>
            <person name="Sun H."/>
            <person name="Tritt A."/>
            <person name="Yoshinaga Y."/>
            <person name="Zwiers L.-H."/>
            <person name="Turgeon B."/>
            <person name="Goodwin S."/>
            <person name="Spatafora J."/>
            <person name="Crous P."/>
            <person name="Grigoriev I."/>
        </authorList>
    </citation>
    <scope>NUCLEOTIDE SEQUENCE</scope>
    <source>
        <strain evidence="12">CBS 262.69</strain>
    </source>
</reference>
<dbReference type="AlphaFoldDB" id="A0A6G1IBR3"/>
<dbReference type="SMART" id="SM00533">
    <property type="entry name" value="MUTSd"/>
    <property type="match status" value="1"/>
</dbReference>
<evidence type="ECO:0000256" key="8">
    <source>
        <dbReference type="ARBA" id="ARBA00029792"/>
    </source>
</evidence>
<dbReference type="GO" id="GO:0140664">
    <property type="term" value="F:ATP-dependent DNA damage sensor activity"/>
    <property type="evidence" value="ECO:0007669"/>
    <property type="project" value="InterPro"/>
</dbReference>
<keyword evidence="13" id="KW-1185">Reference proteome</keyword>
<name>A0A6G1IBR3_9PEZI</name>
<proteinExistence type="inferred from homology"/>
<evidence type="ECO:0000256" key="7">
    <source>
        <dbReference type="ARBA" id="ARBA00025902"/>
    </source>
</evidence>
<evidence type="ECO:0000256" key="10">
    <source>
        <dbReference type="SAM" id="MobiDB-lite"/>
    </source>
</evidence>
<evidence type="ECO:0000256" key="1">
    <source>
        <dbReference type="ARBA" id="ARBA00007094"/>
    </source>
</evidence>
<dbReference type="PANTHER" id="PTHR11361">
    <property type="entry name" value="DNA MISMATCH REPAIR PROTEIN MUTS FAMILY MEMBER"/>
    <property type="match status" value="1"/>
</dbReference>
<sequence length="842" mass="93726">MERAATTSYTSASSQHPTTSYPEYTTTTPLPRIGRRRDGRSAAARPRTERSTIADPSDDVVCAITESRGVSPTVGLAFINLDVGRAVICQISDNQTYVRTRHKLEVNGPSRVLMPSTAANPPSKLFHMVEGCVNSIGSSLSLLDRRYYDESSALAYIRNLAIAEDLGALDIAAKGNYFAVCCFAAIMKFVEFQLGKTFPFRSLRVAYEPAEGSMVIDMPTVHSLELIQNLENQKSKQCLYGLLDETLTPMGSRFLRSCILQPSIDPDVIAKRYDAVEELTTKEDMFFATRQALKSTCDAEKVLTGFIMIHANPSTIHTEQTINRLIIVKQFAASMRPVFEALAGAQSALLRSIQKNCNPRCLEPIYEIIGQAINEDTAFAKSPLEMRNQRIYAVKSGVNGLLDVARQTYKESSEDAYRHLEDLSNQHSLPLDLKYDNARQFYIRISANDVGDQPLPLTFINVFRKKGMIECQTLSLLKMNQKISDAIVEIIAMSAKVAHETTQAVQQQVSLLFRCCDSIAMLDMLAAFAQLATSQGYVRPVLTDTLAIQAGRHPIREKFHSLRYIPNDVYATQQTRFQIITGCNMSGKSTYIRSVALMVVMAQIGSFVPATYASFPIRHQLFARVNVDDSIAASASTFAAEMRETAFIMRNIDRQSMAILDELGRGTSTRDGLTIALAIAEALVESRALVWFASHFRDLATIMAERNGCINLHLAVEMRGEAAMTMMYKIAEGYSKEEHYGLKLARVVPLPANVLHIAEEVTQKLDSRAKKKQEHSTAVMRERRRKLILSLKEHLTQAEQGTMGGEILANWLRELQREFVVRMTAIDSEAEGADGTDAMSDY</sequence>
<organism evidence="12 13">
    <name type="scientific">Trichodelitschia bisporula</name>
    <dbReference type="NCBI Taxonomy" id="703511"/>
    <lineage>
        <taxon>Eukaryota</taxon>
        <taxon>Fungi</taxon>
        <taxon>Dikarya</taxon>
        <taxon>Ascomycota</taxon>
        <taxon>Pezizomycotina</taxon>
        <taxon>Dothideomycetes</taxon>
        <taxon>Dothideomycetes incertae sedis</taxon>
        <taxon>Phaeotrichales</taxon>
        <taxon>Phaeotrichaceae</taxon>
        <taxon>Trichodelitschia</taxon>
    </lineage>
</organism>
<dbReference type="InterPro" id="IPR036187">
    <property type="entry name" value="DNA_mismatch_repair_MutS_sf"/>
</dbReference>
<dbReference type="InterPro" id="IPR007696">
    <property type="entry name" value="DNA_mismatch_repair_MutS_core"/>
</dbReference>
<dbReference type="FunFam" id="3.40.50.300:FF:000870">
    <property type="entry name" value="MutS protein homolog 4"/>
    <property type="match status" value="1"/>
</dbReference>
<dbReference type="SUPFAM" id="SSF48334">
    <property type="entry name" value="DNA repair protein MutS, domain III"/>
    <property type="match status" value="1"/>
</dbReference>
<dbReference type="Pfam" id="PF05190">
    <property type="entry name" value="MutS_IV"/>
    <property type="match status" value="1"/>
</dbReference>
<keyword evidence="6" id="KW-0469">Meiosis</keyword>
<evidence type="ECO:0000256" key="4">
    <source>
        <dbReference type="ARBA" id="ARBA00022840"/>
    </source>
</evidence>
<protein>
    <recommendedName>
        <fullName evidence="2 9">DNA mismatch repair protein MSH3</fullName>
    </recommendedName>
    <alternativeName>
        <fullName evidence="2 9">DNA mismatch repair protein MSH3</fullName>
    </alternativeName>
    <alternativeName>
        <fullName evidence="8">MutS protein homolog 3</fullName>
    </alternativeName>
</protein>
<dbReference type="GO" id="GO:0005634">
    <property type="term" value="C:nucleus"/>
    <property type="evidence" value="ECO:0007669"/>
    <property type="project" value="TreeGrafter"/>
</dbReference>
<dbReference type="OrthoDB" id="276261at2759"/>
<evidence type="ECO:0000256" key="6">
    <source>
        <dbReference type="ARBA" id="ARBA00023254"/>
    </source>
</evidence>
<evidence type="ECO:0000256" key="5">
    <source>
        <dbReference type="ARBA" id="ARBA00023125"/>
    </source>
</evidence>
<dbReference type="GO" id="GO:0005524">
    <property type="term" value="F:ATP binding"/>
    <property type="evidence" value="ECO:0007669"/>
    <property type="project" value="UniProtKB-KW"/>
</dbReference>
<gene>
    <name evidence="12" type="ORF">EJ06DRAFT_502734</name>
</gene>
<evidence type="ECO:0000259" key="11">
    <source>
        <dbReference type="PROSITE" id="PS00486"/>
    </source>
</evidence>
<dbReference type="SUPFAM" id="SSF52540">
    <property type="entry name" value="P-loop containing nucleoside triphosphate hydrolases"/>
    <property type="match status" value="1"/>
</dbReference>
<dbReference type="SUPFAM" id="SSF53150">
    <property type="entry name" value="DNA repair protein MutS, domain II"/>
    <property type="match status" value="1"/>
</dbReference>
<keyword evidence="5" id="KW-0238">DNA-binding</keyword>
<dbReference type="GO" id="GO:0030983">
    <property type="term" value="F:mismatched DNA binding"/>
    <property type="evidence" value="ECO:0007669"/>
    <property type="project" value="InterPro"/>
</dbReference>
<evidence type="ECO:0000256" key="3">
    <source>
        <dbReference type="ARBA" id="ARBA00022741"/>
    </source>
</evidence>
<evidence type="ECO:0000256" key="2">
    <source>
        <dbReference type="ARBA" id="ARBA00022151"/>
    </source>
</evidence>
<evidence type="ECO:0000313" key="13">
    <source>
        <dbReference type="Proteomes" id="UP000799640"/>
    </source>
</evidence>
<dbReference type="PROSITE" id="PS00486">
    <property type="entry name" value="DNA_MISMATCH_REPAIR_2"/>
    <property type="match status" value="1"/>
</dbReference>
<accession>A0A6G1IBR3</accession>
<dbReference type="InterPro" id="IPR045076">
    <property type="entry name" value="MutS"/>
</dbReference>
<feature type="region of interest" description="Disordered" evidence="10">
    <location>
        <begin position="1"/>
        <end position="54"/>
    </location>
</feature>
<dbReference type="InterPro" id="IPR036678">
    <property type="entry name" value="MutS_con_dom_sf"/>
</dbReference>
<evidence type="ECO:0000256" key="9">
    <source>
        <dbReference type="ARBA" id="ARBA00073774"/>
    </source>
</evidence>